<organism evidence="1">
    <name type="scientific">Echinococcus granulosus</name>
    <name type="common">Hydatid tapeworm</name>
    <dbReference type="NCBI Taxonomy" id="6210"/>
    <lineage>
        <taxon>Eukaryota</taxon>
        <taxon>Metazoa</taxon>
        <taxon>Spiralia</taxon>
        <taxon>Lophotrochozoa</taxon>
        <taxon>Platyhelminthes</taxon>
        <taxon>Cestoda</taxon>
        <taxon>Eucestoda</taxon>
        <taxon>Cyclophyllidea</taxon>
        <taxon>Taeniidae</taxon>
        <taxon>Echinococcus</taxon>
        <taxon>Echinococcus granulosus group</taxon>
    </lineage>
</organism>
<name>A0A068X4H6_ECHGR</name>
<dbReference type="GO" id="GO:0003676">
    <property type="term" value="F:nucleic acid binding"/>
    <property type="evidence" value="ECO:0007669"/>
    <property type="project" value="InterPro"/>
</dbReference>
<gene>
    <name evidence="1" type="ORF">EgrG_001160300</name>
</gene>
<dbReference type="EMBL" id="LK028637">
    <property type="protein sequence ID" value="CDS24894.1"/>
    <property type="molecule type" value="Genomic_DNA"/>
</dbReference>
<evidence type="ECO:0000313" key="3">
    <source>
        <dbReference type="WBParaSite" id="EgrG_001160300"/>
    </source>
</evidence>
<dbReference type="InterPro" id="IPR035979">
    <property type="entry name" value="RBD_domain_sf"/>
</dbReference>
<evidence type="ECO:0000313" key="1">
    <source>
        <dbReference type="EMBL" id="CDS24894.1"/>
    </source>
</evidence>
<dbReference type="SUPFAM" id="SSF54928">
    <property type="entry name" value="RNA-binding domain, RBD"/>
    <property type="match status" value="1"/>
</dbReference>
<reference evidence="1" key="2">
    <citation type="submission" date="2014-06" db="EMBL/GenBank/DDBJ databases">
        <authorList>
            <person name="Aslett M."/>
        </authorList>
    </citation>
    <scope>NUCLEOTIDE SEQUENCE</scope>
</reference>
<protein>
    <submittedName>
        <fullName evidence="3">RRM domain-containing protein</fullName>
    </submittedName>
</protein>
<sequence>MENLPVSTVYAAVIILRSGVIRPCCLPPYTTAFVRYYNLESGRAAVANMDGRVMGGCRLAAMLYFPIQIRM</sequence>
<dbReference type="AlphaFoldDB" id="A0A068X4H6"/>
<proteinExistence type="predicted"/>
<evidence type="ECO:0000313" key="2">
    <source>
        <dbReference type="Proteomes" id="UP000492820"/>
    </source>
</evidence>
<dbReference type="WBParaSite" id="EgrG_001160300">
    <property type="protein sequence ID" value="EgrG_001160300"/>
    <property type="gene ID" value="EgrG_001160300"/>
</dbReference>
<reference evidence="3" key="3">
    <citation type="submission" date="2020-10" db="UniProtKB">
        <authorList>
            <consortium name="WormBaseParasite"/>
        </authorList>
    </citation>
    <scope>IDENTIFICATION</scope>
</reference>
<accession>A0A068X4H6</accession>
<reference evidence="1 2" key="1">
    <citation type="journal article" date="2013" name="Nature">
        <title>The genomes of four tapeworm species reveal adaptations to parasitism.</title>
        <authorList>
            <person name="Tsai I.J."/>
            <person name="Zarowiecki M."/>
            <person name="Holroyd N."/>
            <person name="Garciarrubio A."/>
            <person name="Sanchez-Flores A."/>
            <person name="Brooks K.L."/>
            <person name="Tracey A."/>
            <person name="Bobes R.J."/>
            <person name="Fragoso G."/>
            <person name="Sciutto E."/>
            <person name="Aslett M."/>
            <person name="Beasley H."/>
            <person name="Bennett H.M."/>
            <person name="Cai J."/>
            <person name="Camicia F."/>
            <person name="Clark R."/>
            <person name="Cucher M."/>
            <person name="De Silva N."/>
            <person name="Day T.A."/>
            <person name="Deplazes P."/>
            <person name="Estrada K."/>
            <person name="Fernandez C."/>
            <person name="Holland P.W."/>
            <person name="Hou J."/>
            <person name="Hu S."/>
            <person name="Huckvale T."/>
            <person name="Hung S.S."/>
            <person name="Kamenetzky L."/>
            <person name="Keane J.A."/>
            <person name="Kiss F."/>
            <person name="Koziol U."/>
            <person name="Lambert O."/>
            <person name="Liu K."/>
            <person name="Luo X."/>
            <person name="Luo Y."/>
            <person name="Macchiaroli N."/>
            <person name="Nichol S."/>
            <person name="Paps J."/>
            <person name="Parkinson J."/>
            <person name="Pouchkina-Stantcheva N."/>
            <person name="Riddiford N."/>
            <person name="Rosenzvit M."/>
            <person name="Salinas G."/>
            <person name="Wasmuth J.D."/>
            <person name="Zamanian M."/>
            <person name="Zheng Y."/>
            <person name="Cai X."/>
            <person name="Soberon X."/>
            <person name="Olson P.D."/>
            <person name="Laclette J.P."/>
            <person name="Brehm K."/>
            <person name="Berriman M."/>
            <person name="Garciarrubio A."/>
            <person name="Bobes R.J."/>
            <person name="Fragoso G."/>
            <person name="Sanchez-Flores A."/>
            <person name="Estrada K."/>
            <person name="Cevallos M.A."/>
            <person name="Morett E."/>
            <person name="Gonzalez V."/>
            <person name="Portillo T."/>
            <person name="Ochoa-Leyva A."/>
            <person name="Jose M.V."/>
            <person name="Sciutto E."/>
            <person name="Landa A."/>
            <person name="Jimenez L."/>
            <person name="Valdes V."/>
            <person name="Carrero J.C."/>
            <person name="Larralde C."/>
            <person name="Morales-Montor J."/>
            <person name="Limon-Lason J."/>
            <person name="Soberon X."/>
            <person name="Laclette J.P."/>
        </authorList>
    </citation>
    <scope>NUCLEOTIDE SEQUENCE [LARGE SCALE GENOMIC DNA]</scope>
</reference>
<dbReference type="Proteomes" id="UP000492820">
    <property type="component" value="Unassembled WGS sequence"/>
</dbReference>